<reference evidence="1 2" key="1">
    <citation type="submission" date="2020-08" db="EMBL/GenBank/DDBJ databases">
        <authorList>
            <person name="Hejnol A."/>
        </authorList>
    </citation>
    <scope>NUCLEOTIDE SEQUENCE [LARGE SCALE GENOMIC DNA]</scope>
</reference>
<gene>
    <name evidence="1" type="ORF">DGYR_LOCUS9695</name>
</gene>
<accession>A0A7I8W0U7</accession>
<proteinExistence type="predicted"/>
<comment type="caution">
    <text evidence="1">The sequence shown here is derived from an EMBL/GenBank/DDBJ whole genome shotgun (WGS) entry which is preliminary data.</text>
</comment>
<keyword evidence="2" id="KW-1185">Reference proteome</keyword>
<dbReference type="AlphaFoldDB" id="A0A7I8W0U7"/>
<evidence type="ECO:0000313" key="1">
    <source>
        <dbReference type="EMBL" id="CAD5121787.1"/>
    </source>
</evidence>
<evidence type="ECO:0000313" key="2">
    <source>
        <dbReference type="Proteomes" id="UP000549394"/>
    </source>
</evidence>
<dbReference type="EMBL" id="CAJFCJ010000015">
    <property type="protein sequence ID" value="CAD5121787.1"/>
    <property type="molecule type" value="Genomic_DNA"/>
</dbReference>
<name>A0A7I8W0U7_9ANNE</name>
<sequence length="116" mass="13548">MNKSGTFEKKHSAISKICCSCNVFRLTQQFEKVSTQKPNILDLSGKSSKKRFQFRKFIIPKLITTPPEEHSEEKEDTEEERMEKLKQIKQMVLLTVPSLQAKTFEDLTEYTEPIHL</sequence>
<protein>
    <submittedName>
        <fullName evidence="1">Uncharacterized protein</fullName>
    </submittedName>
</protein>
<dbReference type="Proteomes" id="UP000549394">
    <property type="component" value="Unassembled WGS sequence"/>
</dbReference>
<organism evidence="1 2">
    <name type="scientific">Dimorphilus gyrociliatus</name>
    <dbReference type="NCBI Taxonomy" id="2664684"/>
    <lineage>
        <taxon>Eukaryota</taxon>
        <taxon>Metazoa</taxon>
        <taxon>Spiralia</taxon>
        <taxon>Lophotrochozoa</taxon>
        <taxon>Annelida</taxon>
        <taxon>Polychaeta</taxon>
        <taxon>Polychaeta incertae sedis</taxon>
        <taxon>Dinophilidae</taxon>
        <taxon>Dimorphilus</taxon>
    </lineage>
</organism>